<evidence type="ECO:0000313" key="3">
    <source>
        <dbReference type="Proteomes" id="UP000549617"/>
    </source>
</evidence>
<sequence>MKIPAAAALLCLFAASACARTASNYPSLAPRAIEQRGEEPKSTPLPPPAPADAAVSRQLESLLNQARGGDAAFTAALPAAERAIAAARGGAVSGEAWITAQQQLSVLDAARTPTATAMATLDSLYIEIAGKAVTDAKAGGLIETEAAHSEVQTLYDRQAAKLLSLQSALRQP</sequence>
<proteinExistence type="predicted"/>
<dbReference type="AlphaFoldDB" id="A0A7W9AHN8"/>
<feature type="chain" id="PRO_5031201029" description="Lipoprotein" evidence="1">
    <location>
        <begin position="20"/>
        <end position="172"/>
    </location>
</feature>
<dbReference type="PROSITE" id="PS51257">
    <property type="entry name" value="PROKAR_LIPOPROTEIN"/>
    <property type="match status" value="1"/>
</dbReference>
<reference evidence="2 3" key="1">
    <citation type="submission" date="2020-08" db="EMBL/GenBank/DDBJ databases">
        <title>Genomic Encyclopedia of Type Strains, Phase IV (KMG-IV): sequencing the most valuable type-strain genomes for metagenomic binning, comparative biology and taxonomic classification.</title>
        <authorList>
            <person name="Goeker M."/>
        </authorList>
    </citation>
    <scope>NUCLEOTIDE SEQUENCE [LARGE SCALE GENOMIC DNA]</scope>
    <source>
        <strain evidence="2 3">DSM 25079</strain>
    </source>
</reference>
<accession>A0A7W9AHN8</accession>
<keyword evidence="3" id="KW-1185">Reference proteome</keyword>
<dbReference type="RefSeq" id="WP_184017659.1">
    <property type="nucleotide sequence ID" value="NZ_JACIJC010000003.1"/>
</dbReference>
<dbReference type="Proteomes" id="UP000549617">
    <property type="component" value="Unassembled WGS sequence"/>
</dbReference>
<gene>
    <name evidence="2" type="ORF">FHS49_001845</name>
</gene>
<evidence type="ECO:0000256" key="1">
    <source>
        <dbReference type="SAM" id="SignalP"/>
    </source>
</evidence>
<keyword evidence="1" id="KW-0732">Signal</keyword>
<evidence type="ECO:0000313" key="2">
    <source>
        <dbReference type="EMBL" id="MBB5685829.1"/>
    </source>
</evidence>
<evidence type="ECO:0008006" key="4">
    <source>
        <dbReference type="Google" id="ProtNLM"/>
    </source>
</evidence>
<feature type="signal peptide" evidence="1">
    <location>
        <begin position="1"/>
        <end position="19"/>
    </location>
</feature>
<comment type="caution">
    <text evidence="2">The sequence shown here is derived from an EMBL/GenBank/DDBJ whole genome shotgun (WGS) entry which is preliminary data.</text>
</comment>
<dbReference type="EMBL" id="JACIJC010000003">
    <property type="protein sequence ID" value="MBB5685829.1"/>
    <property type="molecule type" value="Genomic_DNA"/>
</dbReference>
<organism evidence="2 3">
    <name type="scientific">Sphingobium boeckii</name>
    <dbReference type="NCBI Taxonomy" id="1082345"/>
    <lineage>
        <taxon>Bacteria</taxon>
        <taxon>Pseudomonadati</taxon>
        <taxon>Pseudomonadota</taxon>
        <taxon>Alphaproteobacteria</taxon>
        <taxon>Sphingomonadales</taxon>
        <taxon>Sphingomonadaceae</taxon>
        <taxon>Sphingobium</taxon>
    </lineage>
</organism>
<name>A0A7W9AHN8_9SPHN</name>
<protein>
    <recommendedName>
        <fullName evidence="4">Lipoprotein</fullName>
    </recommendedName>
</protein>